<reference evidence="1 2" key="1">
    <citation type="journal article" date="2013" name="Genome Announc.">
        <title>Draft Genome of the Nitrogen-Fixing Bacterium Pseudomonas stutzeri Strain KOS6 Isolated from Industrial Hydrocarbon Sludge.</title>
        <authorList>
            <person name="Grigoryeva T.V."/>
            <person name="Laikov A.V."/>
            <person name="Naumova R.P."/>
            <person name="Manolov A.I."/>
            <person name="Larin A.K."/>
            <person name="Karpova I.Y."/>
            <person name="Semashko T.A."/>
            <person name="Alexeev D.G."/>
            <person name="Kostryukova E.S."/>
            <person name="Muller R."/>
            <person name="Govorun V.M."/>
        </authorList>
    </citation>
    <scope>NUCLEOTIDE SEQUENCE [LARGE SCALE GENOMIC DNA]</scope>
    <source>
        <strain evidence="1 2">KOS6</strain>
    </source>
</reference>
<evidence type="ECO:0000313" key="1">
    <source>
        <dbReference type="EMBL" id="EWC43270.1"/>
    </source>
</evidence>
<gene>
    <name evidence="1" type="ORF">B597_001335</name>
</gene>
<proteinExistence type="predicted"/>
<dbReference type="RefSeq" id="WP_003297264.1">
    <property type="nucleotide sequence ID" value="NZ_KK020676.1"/>
</dbReference>
<name>A0A061JWL3_STUST</name>
<comment type="caution">
    <text evidence="1">The sequence shown here is derived from an EMBL/GenBank/DDBJ whole genome shotgun (WGS) entry which is preliminary data.</text>
</comment>
<dbReference type="Pfam" id="PF09650">
    <property type="entry name" value="PHA_gran_rgn"/>
    <property type="match status" value="1"/>
</dbReference>
<sequence length="92" mass="9981">MAQIIVERSHSLGRDAAREKAEQLAGRLASEYGVRCQWQGDVLAVKRSGADGRIEVREDSVRVQLNLGLLLSAMGGSIKGQIERALDHALQA</sequence>
<dbReference type="OrthoDB" id="287584at2"/>
<dbReference type="HOGENOM" id="CLU_161965_2_0_6"/>
<dbReference type="NCBIfam" id="TIGR02610">
    <property type="entry name" value="PHA_gran_rgn"/>
    <property type="match status" value="1"/>
</dbReference>
<dbReference type="InterPro" id="IPR013433">
    <property type="entry name" value="PHA_gran_rgn"/>
</dbReference>
<dbReference type="EMBL" id="AMCZ02000001">
    <property type="protein sequence ID" value="EWC43270.1"/>
    <property type="molecule type" value="Genomic_DNA"/>
</dbReference>
<dbReference type="AlphaFoldDB" id="A0A061JWL3"/>
<protein>
    <submittedName>
        <fullName evidence="1">Polyhydroxyalkanoic acid system protein</fullName>
    </submittedName>
</protein>
<accession>A0A061JWL3</accession>
<dbReference type="eggNOG" id="ENOG5033ABY">
    <property type="taxonomic scope" value="Bacteria"/>
</dbReference>
<organism evidence="1 2">
    <name type="scientific">Stutzerimonas stutzeri KOS6</name>
    <dbReference type="NCBI Taxonomy" id="1218352"/>
    <lineage>
        <taxon>Bacteria</taxon>
        <taxon>Pseudomonadati</taxon>
        <taxon>Pseudomonadota</taxon>
        <taxon>Gammaproteobacteria</taxon>
        <taxon>Pseudomonadales</taxon>
        <taxon>Pseudomonadaceae</taxon>
        <taxon>Stutzerimonas</taxon>
    </lineage>
</organism>
<dbReference type="Proteomes" id="UP000026923">
    <property type="component" value="Unassembled WGS sequence"/>
</dbReference>
<evidence type="ECO:0000313" key="2">
    <source>
        <dbReference type="Proteomes" id="UP000026923"/>
    </source>
</evidence>